<dbReference type="Gramene" id="ONK70461">
    <property type="protein sequence ID" value="ONK70461"/>
    <property type="gene ID" value="A4U43_C05F33960"/>
</dbReference>
<dbReference type="PANTHER" id="PTHR47370:SF6">
    <property type="entry name" value="N-ACETYLTRANSFERASE HLS1-RELATED"/>
    <property type="match status" value="1"/>
</dbReference>
<dbReference type="InterPro" id="IPR052810">
    <property type="entry name" value="Plant_NAT"/>
</dbReference>
<protein>
    <submittedName>
        <fullName evidence="2">Uncharacterized protein</fullName>
    </submittedName>
</protein>
<dbReference type="OMA" id="ELERNCD"/>
<reference evidence="3" key="1">
    <citation type="journal article" date="2017" name="Nat. Commun.">
        <title>The asparagus genome sheds light on the origin and evolution of a young Y chromosome.</title>
        <authorList>
            <person name="Harkess A."/>
            <person name="Zhou J."/>
            <person name="Xu C."/>
            <person name="Bowers J.E."/>
            <person name="Van der Hulst R."/>
            <person name="Ayyampalayam S."/>
            <person name="Mercati F."/>
            <person name="Riccardi P."/>
            <person name="McKain M.R."/>
            <person name="Kakrana A."/>
            <person name="Tang H."/>
            <person name="Ray J."/>
            <person name="Groenendijk J."/>
            <person name="Arikit S."/>
            <person name="Mathioni S.M."/>
            <person name="Nakano M."/>
            <person name="Shan H."/>
            <person name="Telgmann-Rauber A."/>
            <person name="Kanno A."/>
            <person name="Yue Z."/>
            <person name="Chen H."/>
            <person name="Li W."/>
            <person name="Chen Y."/>
            <person name="Xu X."/>
            <person name="Zhang Y."/>
            <person name="Luo S."/>
            <person name="Chen H."/>
            <person name="Gao J."/>
            <person name="Mao Z."/>
            <person name="Pires J.C."/>
            <person name="Luo M."/>
            <person name="Kudrna D."/>
            <person name="Wing R.A."/>
            <person name="Meyers B.C."/>
            <person name="Yi K."/>
            <person name="Kong H."/>
            <person name="Lavrijsen P."/>
            <person name="Sunseri F."/>
            <person name="Falavigna A."/>
            <person name="Ye Y."/>
            <person name="Leebens-Mack J.H."/>
            <person name="Chen G."/>
        </authorList>
    </citation>
    <scope>NUCLEOTIDE SEQUENCE [LARGE SCALE GENOMIC DNA]</scope>
    <source>
        <strain evidence="3">cv. DH0086</strain>
    </source>
</reference>
<sequence>MLTIREFDMEKDLKLVEELERNCDIGPSSSSSSPSSSSKKKKKKKKLSLCIDQLGDPLCRIRHAPERIMLVAEYGEKREIVGVIRACIKTVTRGVGPDVRVPRYVRVAYLLGLRVSVAHRRAEGREMRDNVGVASADGANMAAEGRGGGGVRVAVRSGGMLRSEGVSVPHWRWVSCEDVWCMKKLVDDDDDDDDWSKSREGTDVLFVDPREF</sequence>
<dbReference type="EMBL" id="CM007385">
    <property type="protein sequence ID" value="ONK70461.1"/>
    <property type="molecule type" value="Genomic_DNA"/>
</dbReference>
<dbReference type="AlphaFoldDB" id="A0A5P1F182"/>
<feature type="compositionally biased region" description="Low complexity" evidence="1">
    <location>
        <begin position="27"/>
        <end position="37"/>
    </location>
</feature>
<feature type="region of interest" description="Disordered" evidence="1">
    <location>
        <begin position="23"/>
        <end position="44"/>
    </location>
</feature>
<name>A0A5P1F182_ASPOF</name>
<gene>
    <name evidence="2" type="ORF">A4U43_C05F33960</name>
</gene>
<dbReference type="Proteomes" id="UP000243459">
    <property type="component" value="Chromosome 5"/>
</dbReference>
<evidence type="ECO:0000256" key="1">
    <source>
        <dbReference type="SAM" id="MobiDB-lite"/>
    </source>
</evidence>
<proteinExistence type="predicted"/>
<keyword evidence="3" id="KW-1185">Reference proteome</keyword>
<organism evidence="2 3">
    <name type="scientific">Asparagus officinalis</name>
    <name type="common">Garden asparagus</name>
    <dbReference type="NCBI Taxonomy" id="4686"/>
    <lineage>
        <taxon>Eukaryota</taxon>
        <taxon>Viridiplantae</taxon>
        <taxon>Streptophyta</taxon>
        <taxon>Embryophyta</taxon>
        <taxon>Tracheophyta</taxon>
        <taxon>Spermatophyta</taxon>
        <taxon>Magnoliopsida</taxon>
        <taxon>Liliopsida</taxon>
        <taxon>Asparagales</taxon>
        <taxon>Asparagaceae</taxon>
        <taxon>Asparagoideae</taxon>
        <taxon>Asparagus</taxon>
    </lineage>
</organism>
<accession>A0A5P1F182</accession>
<dbReference type="PANTHER" id="PTHR47370">
    <property type="entry name" value="ACYL-COA N-ACYLTRANSFERASES (NAT) SUPERFAMILY PROTEIN"/>
    <property type="match status" value="1"/>
</dbReference>
<evidence type="ECO:0000313" key="2">
    <source>
        <dbReference type="EMBL" id="ONK70461.1"/>
    </source>
</evidence>
<evidence type="ECO:0000313" key="3">
    <source>
        <dbReference type="Proteomes" id="UP000243459"/>
    </source>
</evidence>